<dbReference type="Proteomes" id="UP000269265">
    <property type="component" value="Unassembled WGS sequence"/>
</dbReference>
<dbReference type="PROSITE" id="PS50914">
    <property type="entry name" value="BON"/>
    <property type="match status" value="1"/>
</dbReference>
<dbReference type="InterPro" id="IPR014004">
    <property type="entry name" value="Transpt-assoc_nodulatn_dom_bac"/>
</dbReference>
<feature type="chain" id="PRO_5018780906" evidence="1">
    <location>
        <begin position="26"/>
        <end position="117"/>
    </location>
</feature>
<sequence length="117" mass="11540">MQQRSAIARLIAAAALVAGSASVYAAGPAAATSPDAQAPAPTGEASYAGDAVVNSKVKAALLENKDLSSQKIDVSTNDGVVVLKGSIPNAEAAQQAISAATAVPGVKDVKNELKLGK</sequence>
<dbReference type="InterPro" id="IPR051686">
    <property type="entry name" value="Lipoprotein_DolP"/>
</dbReference>
<dbReference type="PANTHER" id="PTHR34606">
    <property type="entry name" value="BON DOMAIN-CONTAINING PROTEIN"/>
    <property type="match status" value="1"/>
</dbReference>
<gene>
    <name evidence="3" type="ORF">EIP75_10995</name>
</gene>
<dbReference type="Gene3D" id="3.30.1340.30">
    <property type="match status" value="1"/>
</dbReference>
<dbReference type="RefSeq" id="WP_125243313.1">
    <property type="nucleotide sequence ID" value="NZ_RSED01000007.1"/>
</dbReference>
<dbReference type="EMBL" id="RSED01000007">
    <property type="protein sequence ID" value="RRS04405.1"/>
    <property type="molecule type" value="Genomic_DNA"/>
</dbReference>
<comment type="caution">
    <text evidence="3">The sequence shown here is derived from an EMBL/GenBank/DDBJ whole genome shotgun (WGS) entry which is preliminary data.</text>
</comment>
<evidence type="ECO:0000259" key="2">
    <source>
        <dbReference type="PROSITE" id="PS50914"/>
    </source>
</evidence>
<dbReference type="PANTHER" id="PTHR34606:SF16">
    <property type="entry name" value="BON DOMAIN-CONTAINING PROTEIN"/>
    <property type="match status" value="1"/>
</dbReference>
<proteinExistence type="predicted"/>
<feature type="domain" description="BON" evidence="2">
    <location>
        <begin position="49"/>
        <end position="117"/>
    </location>
</feature>
<dbReference type="OrthoDB" id="8564061at2"/>
<evidence type="ECO:0000313" key="3">
    <source>
        <dbReference type="EMBL" id="RRS04405.1"/>
    </source>
</evidence>
<dbReference type="InterPro" id="IPR007055">
    <property type="entry name" value="BON_dom"/>
</dbReference>
<dbReference type="SMART" id="SM00749">
    <property type="entry name" value="BON"/>
    <property type="match status" value="1"/>
</dbReference>
<dbReference type="Pfam" id="PF04972">
    <property type="entry name" value="BON"/>
    <property type="match status" value="1"/>
</dbReference>
<name>A0A3R8TC43_9BURK</name>
<evidence type="ECO:0000313" key="4">
    <source>
        <dbReference type="Proteomes" id="UP000269265"/>
    </source>
</evidence>
<protein>
    <submittedName>
        <fullName evidence="3">BON domain-containing protein</fullName>
    </submittedName>
</protein>
<dbReference type="AlphaFoldDB" id="A0A3R8TC43"/>
<organism evidence="3 4">
    <name type="scientific">Aquabacterium soli</name>
    <dbReference type="NCBI Taxonomy" id="2493092"/>
    <lineage>
        <taxon>Bacteria</taxon>
        <taxon>Pseudomonadati</taxon>
        <taxon>Pseudomonadota</taxon>
        <taxon>Betaproteobacteria</taxon>
        <taxon>Burkholderiales</taxon>
        <taxon>Aquabacterium</taxon>
    </lineage>
</organism>
<accession>A0A3R8TC43</accession>
<reference evidence="3 4" key="1">
    <citation type="submission" date="2018-12" db="EMBL/GenBank/DDBJ databases">
        <title>The whole draft genome of Aquabacterium sp. SJQ9.</title>
        <authorList>
            <person name="Sun L."/>
            <person name="Gao X."/>
            <person name="Chen W."/>
            <person name="Huang K."/>
        </authorList>
    </citation>
    <scope>NUCLEOTIDE SEQUENCE [LARGE SCALE GENOMIC DNA]</scope>
    <source>
        <strain evidence="3 4">SJQ9</strain>
    </source>
</reference>
<keyword evidence="4" id="KW-1185">Reference proteome</keyword>
<keyword evidence="1" id="KW-0732">Signal</keyword>
<evidence type="ECO:0000256" key="1">
    <source>
        <dbReference type="SAM" id="SignalP"/>
    </source>
</evidence>
<feature type="signal peptide" evidence="1">
    <location>
        <begin position="1"/>
        <end position="25"/>
    </location>
</feature>